<evidence type="ECO:0000256" key="1">
    <source>
        <dbReference type="SAM" id="MobiDB-lite"/>
    </source>
</evidence>
<feature type="compositionally biased region" description="Acidic residues" evidence="1">
    <location>
        <begin position="49"/>
        <end position="68"/>
    </location>
</feature>
<evidence type="ECO:0000313" key="2">
    <source>
        <dbReference type="EMBL" id="KAK4038667.1"/>
    </source>
</evidence>
<feature type="region of interest" description="Disordered" evidence="1">
    <location>
        <begin position="1024"/>
        <end position="1075"/>
    </location>
</feature>
<dbReference type="EMBL" id="MU854422">
    <property type="protein sequence ID" value="KAK4038667.1"/>
    <property type="molecule type" value="Genomic_DNA"/>
</dbReference>
<feature type="compositionally biased region" description="Polar residues" evidence="1">
    <location>
        <begin position="492"/>
        <end position="506"/>
    </location>
</feature>
<feature type="compositionally biased region" description="Polar residues" evidence="1">
    <location>
        <begin position="384"/>
        <end position="395"/>
    </location>
</feature>
<feature type="compositionally biased region" description="Low complexity" evidence="1">
    <location>
        <begin position="415"/>
        <end position="426"/>
    </location>
</feature>
<feature type="compositionally biased region" description="Low complexity" evidence="1">
    <location>
        <begin position="274"/>
        <end position="285"/>
    </location>
</feature>
<feature type="compositionally biased region" description="Low complexity" evidence="1">
    <location>
        <begin position="107"/>
        <end position="121"/>
    </location>
</feature>
<feature type="compositionally biased region" description="Low complexity" evidence="1">
    <location>
        <begin position="454"/>
        <end position="471"/>
    </location>
</feature>
<dbReference type="Proteomes" id="UP001303115">
    <property type="component" value="Unassembled WGS sequence"/>
</dbReference>
<feature type="compositionally biased region" description="Gly residues" evidence="1">
    <location>
        <begin position="1039"/>
        <end position="1050"/>
    </location>
</feature>
<reference evidence="3" key="1">
    <citation type="journal article" date="2023" name="Mol. Phylogenet. Evol.">
        <title>Genome-scale phylogeny and comparative genomics of the fungal order Sordariales.</title>
        <authorList>
            <person name="Hensen N."/>
            <person name="Bonometti L."/>
            <person name="Westerberg I."/>
            <person name="Brannstrom I.O."/>
            <person name="Guillou S."/>
            <person name="Cros-Aarteil S."/>
            <person name="Calhoun S."/>
            <person name="Haridas S."/>
            <person name="Kuo A."/>
            <person name="Mondo S."/>
            <person name="Pangilinan J."/>
            <person name="Riley R."/>
            <person name="LaButti K."/>
            <person name="Andreopoulos B."/>
            <person name="Lipzen A."/>
            <person name="Chen C."/>
            <person name="Yan M."/>
            <person name="Daum C."/>
            <person name="Ng V."/>
            <person name="Clum A."/>
            <person name="Steindorff A."/>
            <person name="Ohm R.A."/>
            <person name="Martin F."/>
            <person name="Silar P."/>
            <person name="Natvig D.O."/>
            <person name="Lalanne C."/>
            <person name="Gautier V."/>
            <person name="Ament-Velasquez S.L."/>
            <person name="Kruys A."/>
            <person name="Hutchinson M.I."/>
            <person name="Powell A.J."/>
            <person name="Barry K."/>
            <person name="Miller A.N."/>
            <person name="Grigoriev I.V."/>
            <person name="Debuchy R."/>
            <person name="Gladieux P."/>
            <person name="Hiltunen Thoren M."/>
            <person name="Johannesson H."/>
        </authorList>
    </citation>
    <scope>NUCLEOTIDE SEQUENCE [LARGE SCALE GENOMIC DNA]</scope>
    <source>
        <strain evidence="3">CBS 284.82</strain>
    </source>
</reference>
<feature type="compositionally biased region" description="Low complexity" evidence="1">
    <location>
        <begin position="252"/>
        <end position="261"/>
    </location>
</feature>
<feature type="compositionally biased region" description="Polar residues" evidence="1">
    <location>
        <begin position="626"/>
        <end position="635"/>
    </location>
</feature>
<dbReference type="AlphaFoldDB" id="A0AAN6PDM1"/>
<proteinExistence type="predicted"/>
<keyword evidence="3" id="KW-1185">Reference proteome</keyword>
<evidence type="ECO:0000313" key="3">
    <source>
        <dbReference type="Proteomes" id="UP001303115"/>
    </source>
</evidence>
<sequence>MDGTYGNVFPSSRAMSPGAPAPSGGNQYKVNVSRQKTKKWANFKPQNYDGDDWGDEYDDEPDEQDEPEPPVPSKPMGPRHPAANSPTARQFQPPGSPPLRIFPQQHPGPASAMTPSPSSTPGGPPRRTTEPFGSSPHNIAGHARPQFPHDARRGSPAPQSAHALPSQLPPRNRSTGPDDVADPLVAMRQSGPSPRPSGSPKPEMDTRSTSPPSAGPMASPDKPLPLVRPADVYQQMKEERKRERRSLETGRPGADAGDPAGLNTQLQRGPPTQPAESPAAEDASAGRALRSTGGLPPVVEGQVGHGFDGLPARYGTEGPSAGSPAAHQVKSAEPPKSVQPVSHEDIRRYSRSPQLPDLSRLSGFGEDLFSSSSFFPASGLRSPISGSMQLPTSGQCIPEEGPGELATPQSVASNTATTAGVGADAVPSPPNEPDQDRPVGLSLHQGAAEPVLNAPGQQAPAADAAREPASGAEERPATLATRPHLPGGWVSETPSTPAEVVASSSPAGRITEPEDKAAESRGALASITQPEQGGTSEADTAKDRSPVPSHPTSPHAVPPPPTSSQALRTNSAMSSRQATPEAAGRNAPPSPGSQTAESSSAMPVSTATEHTEITPTAPLNPRRGTPDSNTSTQLVMSPPFPAETALDTPAHSPVKDSDMLSEEIIKSLSPAPPAGGFADAVEGSTAAYQAAAAEPTRESSYLGDVYGDYWATTEDKAEPGLLLVGKGIGAEKVALDIPPLPTKALGENATKGADAVGSSSPSTPSHATPAEASGSQPKSASGDGGLQRRFSWEATPKAATPAAASSPAAALPSATEHLVEQKALGLGAENVGRSPAKVSTPEAVSLPSSPAQEEGGKSAEDLRAESAPEFNPAGTPDPTPAFVRPPLPSPSPVSASTDRLDDAKRMSLAEEKIVLQHSSHPSASSPPLEQHPVFAAAESRQPRRAAEPGPSGWGAPSPKSIVGFRNIMEMPLPTERIKLYNEARWQFSAVDTGLDDWLRAMVSLHPEHASDVLAYPGGAALHTQPSGQGGAAAAQTAGHGLGLGQGGGRGPTLHIPPQLQHGLSGLGHSSGQVGTKSKELLMAAGKAGKGLFSKGRNKLRGTG</sequence>
<feature type="compositionally biased region" description="Polar residues" evidence="1">
    <location>
        <begin position="592"/>
        <end position="608"/>
    </location>
</feature>
<feature type="compositionally biased region" description="Pro residues" evidence="1">
    <location>
        <begin position="548"/>
        <end position="562"/>
    </location>
</feature>
<feature type="compositionally biased region" description="Low complexity" evidence="1">
    <location>
        <begin position="758"/>
        <end position="773"/>
    </location>
</feature>
<organism evidence="2 3">
    <name type="scientific">Parachaetomium inaequale</name>
    <dbReference type="NCBI Taxonomy" id="2588326"/>
    <lineage>
        <taxon>Eukaryota</taxon>
        <taxon>Fungi</taxon>
        <taxon>Dikarya</taxon>
        <taxon>Ascomycota</taxon>
        <taxon>Pezizomycotina</taxon>
        <taxon>Sordariomycetes</taxon>
        <taxon>Sordariomycetidae</taxon>
        <taxon>Sordariales</taxon>
        <taxon>Chaetomiaceae</taxon>
        <taxon>Parachaetomium</taxon>
    </lineage>
</organism>
<gene>
    <name evidence="2" type="ORF">C8A01DRAFT_17267</name>
</gene>
<feature type="compositionally biased region" description="Pro residues" evidence="1">
    <location>
        <begin position="875"/>
        <end position="891"/>
    </location>
</feature>
<feature type="compositionally biased region" description="Basic and acidic residues" evidence="1">
    <location>
        <begin position="854"/>
        <end position="866"/>
    </location>
</feature>
<comment type="caution">
    <text evidence="2">The sequence shown here is derived from an EMBL/GenBank/DDBJ whole genome shotgun (WGS) entry which is preliminary data.</text>
</comment>
<feature type="compositionally biased region" description="Polar residues" evidence="1">
    <location>
        <begin position="565"/>
        <end position="578"/>
    </location>
</feature>
<accession>A0AAN6PDM1</accession>
<feature type="region of interest" description="Disordered" evidence="1">
    <location>
        <begin position="1"/>
        <end position="363"/>
    </location>
</feature>
<feature type="compositionally biased region" description="Low complexity" evidence="1">
    <location>
        <begin position="1058"/>
        <end position="1072"/>
    </location>
</feature>
<feature type="region of interest" description="Disordered" evidence="1">
    <location>
        <begin position="735"/>
        <end position="905"/>
    </location>
</feature>
<name>A0AAN6PDM1_9PEZI</name>
<feature type="compositionally biased region" description="Basic and acidic residues" evidence="1">
    <location>
        <begin position="236"/>
        <end position="248"/>
    </location>
</feature>
<feature type="compositionally biased region" description="Polar residues" evidence="1">
    <location>
        <begin position="526"/>
        <end position="538"/>
    </location>
</feature>
<feature type="compositionally biased region" description="Low complexity" evidence="1">
    <location>
        <begin position="794"/>
        <end position="815"/>
    </location>
</feature>
<protein>
    <submittedName>
        <fullName evidence="2">Uncharacterized protein</fullName>
    </submittedName>
</protein>
<feature type="region of interest" description="Disordered" evidence="1">
    <location>
        <begin position="375"/>
        <end position="659"/>
    </location>
</feature>
<feature type="compositionally biased region" description="Polar residues" evidence="1">
    <location>
        <begin position="24"/>
        <end position="34"/>
    </location>
</feature>
<feature type="region of interest" description="Disordered" evidence="1">
    <location>
        <begin position="937"/>
        <end position="958"/>
    </location>
</feature>